<evidence type="ECO:0000256" key="1">
    <source>
        <dbReference type="SAM" id="Phobius"/>
    </source>
</evidence>
<dbReference type="VEuPathDB" id="TrichDB:TRFO_30613"/>
<organism evidence="2 3">
    <name type="scientific">Tritrichomonas foetus</name>
    <dbReference type="NCBI Taxonomy" id="1144522"/>
    <lineage>
        <taxon>Eukaryota</taxon>
        <taxon>Metamonada</taxon>
        <taxon>Parabasalia</taxon>
        <taxon>Tritrichomonadida</taxon>
        <taxon>Tritrichomonadidae</taxon>
        <taxon>Tritrichomonas</taxon>
    </lineage>
</organism>
<feature type="transmembrane region" description="Helical" evidence="1">
    <location>
        <begin position="696"/>
        <end position="719"/>
    </location>
</feature>
<evidence type="ECO:0000313" key="2">
    <source>
        <dbReference type="EMBL" id="OHT02290.1"/>
    </source>
</evidence>
<feature type="transmembrane region" description="Helical" evidence="1">
    <location>
        <begin position="281"/>
        <end position="303"/>
    </location>
</feature>
<accession>A0A1J4JU99</accession>
<feature type="transmembrane region" description="Helical" evidence="1">
    <location>
        <begin position="195"/>
        <end position="215"/>
    </location>
</feature>
<dbReference type="GeneID" id="94842160"/>
<feature type="transmembrane region" description="Helical" evidence="1">
    <location>
        <begin position="128"/>
        <end position="151"/>
    </location>
</feature>
<feature type="transmembrane region" description="Helical" evidence="1">
    <location>
        <begin position="251"/>
        <end position="269"/>
    </location>
</feature>
<evidence type="ECO:0000313" key="3">
    <source>
        <dbReference type="Proteomes" id="UP000179807"/>
    </source>
</evidence>
<feature type="transmembrane region" description="Helical" evidence="1">
    <location>
        <begin position="37"/>
        <end position="58"/>
    </location>
</feature>
<protein>
    <submittedName>
        <fullName evidence="2">Uncharacterized protein</fullName>
    </submittedName>
</protein>
<sequence>MKRLGANSLTIKMRAFAHLDFVQTIEDILFVASSHSVANIIVSIIFYLFLILDSILLIVRSGSTARTNKFNAYDVIFYLTTFTLENPTLSEINIVRTTTLVFLICYFIIVLVIIILKVYDFPFLRSLFVFLAFYTIPCTFPALFNSIMITYEGVSNYDLLSSVIFFLHCFLVLFIGFIISVSLFSPMFMNHPFNIVRPTQSAIFFTYIIIYTHTIISEEPWVVYLRVICACLVFIYCLVQPPYLSRIENFLLYTFLTIEIFTCFLYLFVEHRSERLQYLSYSIPICIAFSLLLVFFIFPFLVFPCGFIPKEITAFYSNNIQKCKSMIESMNVSDVSQQNSRILIIISLYLRCNNTFDLVSLYQQRLTHIYESIFIWITNSRLNSWRDCVSSRLLKQAHFFENRIQENTEKFWANVLHSNINILPEIASQIGRDRYRLLKYSCFLSRKFPTINFPREITERNKQGFCFKFVNNLNGFDFLLFLSFCCFLIGHALILAAGTQYSDFIQKFFVVRNFATGYLVVLSDVWEETLRPNITGHWGDMMRYYKEFMTFGFTDYSEPLRYLVGNFTIIAPKLEDYIHYRMINDNFEFTAQTFPFSESTTMLQILDETFIYIYNIFTDLTQKQIIICNIYIFSVLILFPIVLIFAIIAYIIALRRRTILFFESFRTVNKTAVSKLCTNLQTKTAHRKRFHFCRSLPAVTTYVTFLIVSIFILILLLFFNQQNDDFNHNEIRYITYGFSEIQRIDIWLDSIVTHYAFKDFNSSYSSISQISLITCDRIIDKTRRNATLQEFSVLISDELLDNIGAYLISDEMAPYSSWQRILYDSLNRTYYKFNDFNYLTHFHVARFLVFFVCAFVVYSWIIYILLEITPFYKAEQKEFLLKAEEANIIHQFRLQKVKDSQFPLQFYQVDENLRILFASNSAKKDYQVGSKLKLNGMIKTEIEKMKSDTSQNYQILKTGDSTIYLVPTYDFTLKRVDLDSVLIINRNDIKSNITKESYYKLFYNVYPLYTDINSTFPIVLDSSMKQFLILLLKIKGFNEWAETQPADVVCNYRRQLSQLVFEKCRDNEYFCRIRELSDTIVMAMRHDIKAVTLMWRIIEFTSSFANELLKLIYLLNNDFGVDFKVLVMLYKTVEPKTLLGNLRMQQADFKSDAISRAEEFSKNCINGAINYTSQNIERMMVPSTTKVKTSYTANGEMYEISLVV</sequence>
<comment type="caution">
    <text evidence="2">The sequence shown here is derived from an EMBL/GenBank/DDBJ whole genome shotgun (WGS) entry which is preliminary data.</text>
</comment>
<keyword evidence="1" id="KW-1133">Transmembrane helix</keyword>
<feature type="transmembrane region" description="Helical" evidence="1">
    <location>
        <begin position="844"/>
        <end position="866"/>
    </location>
</feature>
<dbReference type="RefSeq" id="XP_068355426.1">
    <property type="nucleotide sequence ID" value="XM_068507456.1"/>
</dbReference>
<feature type="transmembrane region" description="Helical" evidence="1">
    <location>
        <begin position="163"/>
        <end position="183"/>
    </location>
</feature>
<gene>
    <name evidence="2" type="ORF">TRFO_30613</name>
</gene>
<reference evidence="2" key="1">
    <citation type="submission" date="2016-10" db="EMBL/GenBank/DDBJ databases">
        <authorList>
            <person name="Benchimol M."/>
            <person name="Almeida L.G."/>
            <person name="Vasconcelos A.T."/>
            <person name="Perreira-Neves A."/>
            <person name="Rosa I.A."/>
            <person name="Tasca T."/>
            <person name="Bogo M.R."/>
            <person name="de Souza W."/>
        </authorList>
    </citation>
    <scope>NUCLEOTIDE SEQUENCE [LARGE SCALE GENOMIC DNA]</scope>
    <source>
        <strain evidence="2">K</strain>
    </source>
</reference>
<keyword evidence="1" id="KW-0812">Transmembrane</keyword>
<dbReference type="Proteomes" id="UP000179807">
    <property type="component" value="Unassembled WGS sequence"/>
</dbReference>
<name>A0A1J4JU99_9EUKA</name>
<feature type="transmembrane region" description="Helical" evidence="1">
    <location>
        <begin position="94"/>
        <end position="116"/>
    </location>
</feature>
<dbReference type="AlphaFoldDB" id="A0A1J4JU99"/>
<feature type="transmembrane region" description="Helical" evidence="1">
    <location>
        <begin position="478"/>
        <end position="498"/>
    </location>
</feature>
<feature type="transmembrane region" description="Helical" evidence="1">
    <location>
        <begin position="630"/>
        <end position="653"/>
    </location>
</feature>
<dbReference type="EMBL" id="MLAK01000872">
    <property type="protein sequence ID" value="OHT02290.1"/>
    <property type="molecule type" value="Genomic_DNA"/>
</dbReference>
<proteinExistence type="predicted"/>
<keyword evidence="3" id="KW-1185">Reference proteome</keyword>
<feature type="transmembrane region" description="Helical" evidence="1">
    <location>
        <begin position="221"/>
        <end position="239"/>
    </location>
</feature>
<keyword evidence="1" id="KW-0472">Membrane</keyword>